<sequence length="194" mass="20428">MVCGAVADPLPSPPSESSPCSVEQDEMPPAVDGRKAHSLDQGLGAGDAAEVTEAAEQSADYESCPPDAHQHHVVVAPAASYAAVPQTMGPAYHAQYQQVVRPGQLRPYRGVRPVWRLQVPRFAQQPYVPQQDAFPLPPAVVNTGQPPTVQVPLVAEVPVPAPGPVPISVPTATAVVADHSAKKQRGAYSNLFLL</sequence>
<evidence type="ECO:0000256" key="1">
    <source>
        <dbReference type="SAM" id="MobiDB-lite"/>
    </source>
</evidence>
<reference evidence="2 3" key="1">
    <citation type="submission" date="2023-02" db="EMBL/GenBank/DDBJ databases">
        <title>LHISI_Scaffold_Assembly.</title>
        <authorList>
            <person name="Stuart O.P."/>
            <person name="Cleave R."/>
            <person name="Magrath M.J.L."/>
            <person name="Mikheyev A.S."/>
        </authorList>
    </citation>
    <scope>NUCLEOTIDE SEQUENCE [LARGE SCALE GENOMIC DNA]</scope>
    <source>
        <strain evidence="2">Daus_M_001</strain>
        <tissue evidence="2">Leg muscle</tissue>
    </source>
</reference>
<feature type="region of interest" description="Disordered" evidence="1">
    <location>
        <begin position="1"/>
        <end position="50"/>
    </location>
</feature>
<gene>
    <name evidence="2" type="ORF">PR048_026967</name>
</gene>
<evidence type="ECO:0000313" key="2">
    <source>
        <dbReference type="EMBL" id="KAJ8873333.1"/>
    </source>
</evidence>
<evidence type="ECO:0000313" key="3">
    <source>
        <dbReference type="Proteomes" id="UP001159363"/>
    </source>
</evidence>
<comment type="caution">
    <text evidence="2">The sequence shown here is derived from an EMBL/GenBank/DDBJ whole genome shotgun (WGS) entry which is preliminary data.</text>
</comment>
<dbReference type="EMBL" id="JARBHB010000011">
    <property type="protein sequence ID" value="KAJ8873333.1"/>
    <property type="molecule type" value="Genomic_DNA"/>
</dbReference>
<organism evidence="2 3">
    <name type="scientific">Dryococelus australis</name>
    <dbReference type="NCBI Taxonomy" id="614101"/>
    <lineage>
        <taxon>Eukaryota</taxon>
        <taxon>Metazoa</taxon>
        <taxon>Ecdysozoa</taxon>
        <taxon>Arthropoda</taxon>
        <taxon>Hexapoda</taxon>
        <taxon>Insecta</taxon>
        <taxon>Pterygota</taxon>
        <taxon>Neoptera</taxon>
        <taxon>Polyneoptera</taxon>
        <taxon>Phasmatodea</taxon>
        <taxon>Verophasmatodea</taxon>
        <taxon>Anareolatae</taxon>
        <taxon>Phasmatidae</taxon>
        <taxon>Eurycanthinae</taxon>
        <taxon>Dryococelus</taxon>
    </lineage>
</organism>
<proteinExistence type="predicted"/>
<keyword evidence="3" id="KW-1185">Reference proteome</keyword>
<dbReference type="Proteomes" id="UP001159363">
    <property type="component" value="Chromosome 10"/>
</dbReference>
<protein>
    <submittedName>
        <fullName evidence="2">Uncharacterized protein</fullName>
    </submittedName>
</protein>
<accession>A0ABQ9GMT2</accession>
<name>A0ABQ9GMT2_9NEOP</name>